<dbReference type="InterPro" id="IPR001245">
    <property type="entry name" value="Ser-Thr/Tyr_kinase_cat_dom"/>
</dbReference>
<evidence type="ECO:0000259" key="3">
    <source>
        <dbReference type="PROSITE" id="PS50011"/>
    </source>
</evidence>
<dbReference type="eggNOG" id="KOG0195">
    <property type="taxonomic scope" value="Eukaryota"/>
</dbReference>
<feature type="domain" description="Protein kinase" evidence="3">
    <location>
        <begin position="178"/>
        <end position="432"/>
    </location>
</feature>
<proteinExistence type="inferred from homology"/>
<dbReference type="GO" id="GO:0007229">
    <property type="term" value="P:integrin-mediated signaling pathway"/>
    <property type="evidence" value="ECO:0000318"/>
    <property type="project" value="GO_Central"/>
</dbReference>
<feature type="repeat" description="ANK" evidence="2">
    <location>
        <begin position="94"/>
        <end position="126"/>
    </location>
</feature>
<dbReference type="SUPFAM" id="SSF56112">
    <property type="entry name" value="Protein kinase-like (PK-like)"/>
    <property type="match status" value="1"/>
</dbReference>
<dbReference type="PROSITE" id="PS50088">
    <property type="entry name" value="ANK_REPEAT"/>
    <property type="match status" value="2"/>
</dbReference>
<accession>B3S792</accession>
<dbReference type="InterPro" id="IPR011009">
    <property type="entry name" value="Kinase-like_dom_sf"/>
</dbReference>
<protein>
    <recommendedName>
        <fullName evidence="3">Protein kinase domain-containing protein</fullName>
    </recommendedName>
</protein>
<dbReference type="InterPro" id="IPR036770">
    <property type="entry name" value="Ankyrin_rpt-contain_sf"/>
</dbReference>
<dbReference type="FunCoup" id="B3S792">
    <property type="interactions" value="1588"/>
</dbReference>
<dbReference type="PhylomeDB" id="B3S792"/>
<dbReference type="GO" id="GO:0030674">
    <property type="term" value="F:protein-macromolecule adaptor activity"/>
    <property type="evidence" value="ECO:0000318"/>
    <property type="project" value="GO_Central"/>
</dbReference>
<dbReference type="InterPro" id="IPR051681">
    <property type="entry name" value="Ser/Thr_Kinases-Pseudokinases"/>
</dbReference>
<dbReference type="EMBL" id="DS985253">
    <property type="protein sequence ID" value="EDV21444.1"/>
    <property type="molecule type" value="Genomic_DNA"/>
</dbReference>
<organism evidence="4 5">
    <name type="scientific">Trichoplax adhaerens</name>
    <name type="common">Trichoplax reptans</name>
    <dbReference type="NCBI Taxonomy" id="10228"/>
    <lineage>
        <taxon>Eukaryota</taxon>
        <taxon>Metazoa</taxon>
        <taxon>Placozoa</taxon>
        <taxon>Uniplacotomia</taxon>
        <taxon>Trichoplacea</taxon>
        <taxon>Trichoplacidae</taxon>
        <taxon>Trichoplax</taxon>
    </lineage>
</organism>
<dbReference type="PANTHER" id="PTHR44329">
    <property type="entry name" value="SERINE/THREONINE-PROTEIN KINASE TNNI3K-RELATED"/>
    <property type="match status" value="1"/>
</dbReference>
<dbReference type="GO" id="GO:0004672">
    <property type="term" value="F:protein kinase activity"/>
    <property type="evidence" value="ECO:0007669"/>
    <property type="project" value="InterPro"/>
</dbReference>
<dbReference type="RefSeq" id="XP_002116044.1">
    <property type="nucleotide sequence ID" value="XM_002116008.1"/>
</dbReference>
<dbReference type="SMART" id="SM00248">
    <property type="entry name" value="ANK"/>
    <property type="match status" value="3"/>
</dbReference>
<dbReference type="GeneID" id="6757342"/>
<dbReference type="GO" id="GO:0005925">
    <property type="term" value="C:focal adhesion"/>
    <property type="evidence" value="ECO:0000318"/>
    <property type="project" value="GO_Central"/>
</dbReference>
<dbReference type="GO" id="GO:0030154">
    <property type="term" value="P:cell differentiation"/>
    <property type="evidence" value="ECO:0000318"/>
    <property type="project" value="GO_Central"/>
</dbReference>
<dbReference type="PROSITE" id="PS50011">
    <property type="entry name" value="PROTEIN_KINASE_DOM"/>
    <property type="match status" value="1"/>
</dbReference>
<dbReference type="Pfam" id="PF00023">
    <property type="entry name" value="Ank"/>
    <property type="match status" value="1"/>
</dbReference>
<evidence type="ECO:0000256" key="1">
    <source>
        <dbReference type="ARBA" id="ARBA00005843"/>
    </source>
</evidence>
<evidence type="ECO:0000313" key="5">
    <source>
        <dbReference type="Proteomes" id="UP000009022"/>
    </source>
</evidence>
<dbReference type="CTD" id="6757342"/>
<sequence>MDDFITAVREGNTQRIHDFLEKWDGSINDSEEHGFTALHWAAKDGRETVVDLLIARGANVHSTNMGEDTPLHLAASCGHLLIRNRASVNAVNEHGNTPLHYATFWAYRNVVRELLNQGAVAAQANKYGKTPIDFAYGELKQELKSHAKSLKQPLSPKPYVASTLTNKIHKPWVAGSEILLSEVLFDSPLGELWTGSWSQVEIVARRYIVGDISNKMIREIPEEIAKLKSSFHPNVQPILGICQQAPSIFVLSEYMPHGSLFNVLHQSTDIEVDTAQALKFATDIARGMAYVHGIKPNLPRLNLSPRHILISSDLTAKISLSDIKFSFLVNEKIYYPHWISPEALQGELDDDATKLADMWSFAIILWELATQKVPYAGLSPMEIGLKIALEHMQPRIPSSMSTHISKLIKICWNVDPVKRPRFDMIIPILEKM</sequence>
<dbReference type="Pfam" id="PF07714">
    <property type="entry name" value="PK_Tyr_Ser-Thr"/>
    <property type="match status" value="1"/>
</dbReference>
<dbReference type="InterPro" id="IPR002110">
    <property type="entry name" value="Ankyrin_rpt"/>
</dbReference>
<keyword evidence="5" id="KW-1185">Reference proteome</keyword>
<dbReference type="GO" id="GO:0034446">
    <property type="term" value="P:substrate adhesion-dependent cell spreading"/>
    <property type="evidence" value="ECO:0000318"/>
    <property type="project" value="GO_Central"/>
</dbReference>
<dbReference type="STRING" id="10228.B3S792"/>
<dbReference type="GO" id="GO:0005524">
    <property type="term" value="F:ATP binding"/>
    <property type="evidence" value="ECO:0007669"/>
    <property type="project" value="InterPro"/>
</dbReference>
<evidence type="ECO:0000313" key="4">
    <source>
        <dbReference type="EMBL" id="EDV21444.1"/>
    </source>
</evidence>
<gene>
    <name evidence="4" type="ORF">TRIADDRAFT_30386</name>
</gene>
<dbReference type="PROSITE" id="PS50297">
    <property type="entry name" value="ANK_REP_REGION"/>
    <property type="match status" value="2"/>
</dbReference>
<reference evidence="4 5" key="1">
    <citation type="journal article" date="2008" name="Nature">
        <title>The Trichoplax genome and the nature of placozoans.</title>
        <authorList>
            <person name="Srivastava M."/>
            <person name="Begovic E."/>
            <person name="Chapman J."/>
            <person name="Putnam N.H."/>
            <person name="Hellsten U."/>
            <person name="Kawashima T."/>
            <person name="Kuo A."/>
            <person name="Mitros T."/>
            <person name="Salamov A."/>
            <person name="Carpenter M.L."/>
            <person name="Signorovitch A.Y."/>
            <person name="Moreno M.A."/>
            <person name="Kamm K."/>
            <person name="Grimwood J."/>
            <person name="Schmutz J."/>
            <person name="Shapiro H."/>
            <person name="Grigoriev I.V."/>
            <person name="Buss L.W."/>
            <person name="Schierwater B."/>
            <person name="Dellaporta S.L."/>
            <person name="Rokhsar D.S."/>
        </authorList>
    </citation>
    <scope>NUCLEOTIDE SEQUENCE [LARGE SCALE GENOMIC DNA]</scope>
    <source>
        <strain evidence="4 5">Grell-BS-1999</strain>
    </source>
</reference>
<dbReference type="PIRSF" id="PIRSF000654">
    <property type="entry name" value="Integrin-linked_kinase"/>
    <property type="match status" value="1"/>
</dbReference>
<name>B3S792_TRIAD</name>
<dbReference type="GO" id="GO:0007160">
    <property type="term" value="P:cell-matrix adhesion"/>
    <property type="evidence" value="ECO:0000318"/>
    <property type="project" value="GO_Central"/>
</dbReference>
<evidence type="ECO:0000256" key="2">
    <source>
        <dbReference type="PROSITE-ProRule" id="PRU00023"/>
    </source>
</evidence>
<keyword evidence="2" id="KW-0040">ANK repeat</keyword>
<comment type="similarity">
    <text evidence="1">Belongs to the protein kinase superfamily. TKL Ser/Thr protein kinase family.</text>
</comment>
<dbReference type="GO" id="GO:0005737">
    <property type="term" value="C:cytoplasm"/>
    <property type="evidence" value="ECO:0000318"/>
    <property type="project" value="GO_Central"/>
</dbReference>
<dbReference type="PANTHER" id="PTHR44329:SF57">
    <property type="entry name" value="INTEGRIN-LINKED PROTEIN KINASE"/>
    <property type="match status" value="1"/>
</dbReference>
<dbReference type="FunFam" id="1.25.40.20:FF:000050">
    <property type="entry name" value="integrin-linked protein kinase"/>
    <property type="match status" value="1"/>
</dbReference>
<dbReference type="Gene3D" id="1.10.510.10">
    <property type="entry name" value="Transferase(Phosphotransferase) domain 1"/>
    <property type="match status" value="1"/>
</dbReference>
<feature type="repeat" description="ANK" evidence="2">
    <location>
        <begin position="33"/>
        <end position="65"/>
    </location>
</feature>
<dbReference type="KEGG" id="tad:TRIADDRAFT_30386"/>
<dbReference type="GO" id="GO:0005102">
    <property type="term" value="F:signaling receptor binding"/>
    <property type="evidence" value="ECO:0000318"/>
    <property type="project" value="GO_Central"/>
</dbReference>
<dbReference type="Gene3D" id="1.25.40.20">
    <property type="entry name" value="Ankyrin repeat-containing domain"/>
    <property type="match status" value="1"/>
</dbReference>
<dbReference type="HOGENOM" id="CLU_000288_7_5_1"/>
<dbReference type="AlphaFoldDB" id="B3S792"/>
<dbReference type="Proteomes" id="UP000009022">
    <property type="component" value="Unassembled WGS sequence"/>
</dbReference>
<dbReference type="InParanoid" id="B3S792"/>
<dbReference type="SUPFAM" id="SSF48403">
    <property type="entry name" value="Ankyrin repeat"/>
    <property type="match status" value="1"/>
</dbReference>
<dbReference type="Gene3D" id="3.30.200.20">
    <property type="entry name" value="Phosphorylase Kinase, domain 1"/>
    <property type="match status" value="1"/>
</dbReference>
<dbReference type="OrthoDB" id="6718656at2759"/>
<dbReference type="Pfam" id="PF12796">
    <property type="entry name" value="Ank_2"/>
    <property type="match status" value="1"/>
</dbReference>
<dbReference type="InterPro" id="IPR000719">
    <property type="entry name" value="Prot_kinase_dom"/>
</dbReference>
<dbReference type="OMA" id="CREGNAM"/>